<gene>
    <name evidence="1" type="ORF">C4B59_10470</name>
</gene>
<proteinExistence type="predicted"/>
<evidence type="ECO:0000313" key="2">
    <source>
        <dbReference type="Proteomes" id="UP000248329"/>
    </source>
</evidence>
<name>A0AC61L262_9EURY</name>
<reference evidence="1" key="1">
    <citation type="submission" date="2018-01" db="EMBL/GenBank/DDBJ databases">
        <authorList>
            <person name="Krukenberg V."/>
        </authorList>
    </citation>
    <scope>NUCLEOTIDE SEQUENCE</scope>
    <source>
        <strain evidence="1">E20ANME2</strain>
    </source>
</reference>
<dbReference type="EMBL" id="PQXF01000021">
    <property type="protein sequence ID" value="PXF59825.1"/>
    <property type="molecule type" value="Genomic_DNA"/>
</dbReference>
<sequence>MRLVSYLITMLLLNSIAPALASNDVYTIEGNTTEQTIDGDFAPFTISPAKGCIGVWSTPSGADIYLDDVYQGVTGPDWFRIYNVSTGYCTIRLEKSGYVDYTETIYVLAGDAALVSAYLTTTATPTTAATPTPPPTAYIRVWSDPSGADIYLDDLYQGATCSDWFWIRDVSPGSRTIKLTKSGYVDYTATVHVSAGDTGSIEARLTREAGLISISSSPSGADIYLDGAYKGTTPATISDASPGSHTLKLEKYGYAEWLTSVQVTSGVTDSITAHLTATDVSPPAIRIDKPTIIEYTNNGLLEEGEKVEITYGANDPSGVASIKIMLDGITLESQNQAGTYTVTTNSLSVGEHTIRVRAIDSKSNRGFEELPITVERAGPSVYFGTTRTTIKKGEDAIFTLSAVNPIGNPPITVQLILKPPNGVSVTSSSFAKAGSGIYACTQTIESGDDLRSIEVHLTGNEVGAHEIESEVYYQFRGSPKSPTRYDTLTLVVDERDPPPPVPTPKPLPGLTAVVAIIGILVAHRRVRI</sequence>
<evidence type="ECO:0000313" key="1">
    <source>
        <dbReference type="EMBL" id="PXF59825.1"/>
    </source>
</evidence>
<organism evidence="1 2">
    <name type="scientific">Candidatus Methanogaster sp</name>
    <dbReference type="NCBI Taxonomy" id="3386292"/>
    <lineage>
        <taxon>Archaea</taxon>
        <taxon>Methanobacteriati</taxon>
        <taxon>Methanobacteriota</taxon>
        <taxon>Stenosarchaea group</taxon>
        <taxon>Methanomicrobia</taxon>
        <taxon>Methanosarcinales</taxon>
        <taxon>ANME-2 cluster</taxon>
        <taxon>Candidatus Methanogasteraceae</taxon>
        <taxon>Candidatus Methanogaster</taxon>
    </lineage>
</organism>
<comment type="caution">
    <text evidence="1">The sequence shown here is derived from an EMBL/GenBank/DDBJ whole genome shotgun (WGS) entry which is preliminary data.</text>
</comment>
<dbReference type="Proteomes" id="UP000248329">
    <property type="component" value="Unassembled WGS sequence"/>
</dbReference>
<accession>A0AC61L262</accession>
<protein>
    <submittedName>
        <fullName evidence="1">Uncharacterized protein</fullName>
    </submittedName>
</protein>